<keyword evidence="3" id="KW-1185">Reference proteome</keyword>
<feature type="chain" id="PRO_5045892655" evidence="1">
    <location>
        <begin position="33"/>
        <end position="141"/>
    </location>
</feature>
<sequence length="141" mass="15245">MLGNTLRKTASLAAAAAVATGGLVALSSPAEAATTYKIKIYNLWCESTEDWTGADEPYITVNGSKVWSGSLNDRQGVTINVTKSSSNTTRVKLYDADAGFFDNDDFLGEFAVNLDHAGQGLQEAHFAAWTADYTMYYEVVR</sequence>
<reference evidence="2 3" key="1">
    <citation type="submission" date="2020-03" db="EMBL/GenBank/DDBJ databases">
        <title>Two novel Motilibacter sp.</title>
        <authorList>
            <person name="Liu S."/>
        </authorList>
    </citation>
    <scope>NUCLEOTIDE SEQUENCE [LARGE SCALE GENOMIC DNA]</scope>
    <source>
        <strain evidence="2 3">E257</strain>
    </source>
</reference>
<dbReference type="EMBL" id="JAANNP010000007">
    <property type="protein sequence ID" value="NHC14531.1"/>
    <property type="molecule type" value="Genomic_DNA"/>
</dbReference>
<accession>A0ABX0GUF0</accession>
<dbReference type="Proteomes" id="UP000800981">
    <property type="component" value="Unassembled WGS sequence"/>
</dbReference>
<protein>
    <submittedName>
        <fullName evidence="2">Uncharacterized protein</fullName>
    </submittedName>
</protein>
<feature type="signal peptide" evidence="1">
    <location>
        <begin position="1"/>
        <end position="32"/>
    </location>
</feature>
<dbReference type="RefSeq" id="WP_166282151.1">
    <property type="nucleotide sequence ID" value="NZ_JAANNP010000007.1"/>
</dbReference>
<gene>
    <name evidence="2" type="ORF">G9H71_12160</name>
</gene>
<evidence type="ECO:0000313" key="2">
    <source>
        <dbReference type="EMBL" id="NHC14531.1"/>
    </source>
</evidence>
<organism evidence="2 3">
    <name type="scientific">Motilibacter deserti</name>
    <dbReference type="NCBI Taxonomy" id="2714956"/>
    <lineage>
        <taxon>Bacteria</taxon>
        <taxon>Bacillati</taxon>
        <taxon>Actinomycetota</taxon>
        <taxon>Actinomycetes</taxon>
        <taxon>Motilibacterales</taxon>
        <taxon>Motilibacteraceae</taxon>
        <taxon>Motilibacter</taxon>
    </lineage>
</organism>
<keyword evidence="1" id="KW-0732">Signal</keyword>
<evidence type="ECO:0000256" key="1">
    <source>
        <dbReference type="SAM" id="SignalP"/>
    </source>
</evidence>
<evidence type="ECO:0000313" key="3">
    <source>
        <dbReference type="Proteomes" id="UP000800981"/>
    </source>
</evidence>
<comment type="caution">
    <text evidence="2">The sequence shown here is derived from an EMBL/GenBank/DDBJ whole genome shotgun (WGS) entry which is preliminary data.</text>
</comment>
<proteinExistence type="predicted"/>
<name>A0ABX0GUF0_9ACTN</name>